<organism evidence="3 4">
    <name type="scientific">Thermasporomyces composti</name>
    <dbReference type="NCBI Taxonomy" id="696763"/>
    <lineage>
        <taxon>Bacteria</taxon>
        <taxon>Bacillati</taxon>
        <taxon>Actinomycetota</taxon>
        <taxon>Actinomycetes</taxon>
        <taxon>Propionibacteriales</taxon>
        <taxon>Nocardioidaceae</taxon>
        <taxon>Thermasporomyces</taxon>
    </lineage>
</organism>
<name>A0A3D9VIA2_THECX</name>
<feature type="region of interest" description="Disordered" evidence="1">
    <location>
        <begin position="170"/>
        <end position="239"/>
    </location>
</feature>
<proteinExistence type="predicted"/>
<protein>
    <submittedName>
        <fullName evidence="3">Uncharacterized protein</fullName>
    </submittedName>
</protein>
<gene>
    <name evidence="3" type="ORF">DFJ64_3405</name>
</gene>
<sequence>MFLGHDGAGRPAAISVLHAGAAADAAARDRLSAALDDLAREAPQDVLAAAPADPVPWVATTYLGEDLSRAVALLDAAALSRAAGLTAVEGGSLAGHASRGAGPEFAPHWSGTPAATQVVPPAPSQLTSSVVPPANNRRSLAILAVCVAVALAVVVGGALLASVVLEDDSDTTAASEPTPSEPTRIPTPSEPTRTPEPRSTPQPEPSFSEPPAQWHTEEPLPRSTSQDGPPGLVAGPTFGANEPTYLMDLEGFPFDFRVPRTWGCMRSDKGGPGAARWVCIDEGYIFGSKKGDPPGGIVEVRTCPAPCGGDEWARVRETVGVQGDWRRVDETTMYAEWQLSDRSGRVGVAMSHVFSAEGDGPVDTHVGVRLTGAPDELPSMQKIINEIRAKTP</sequence>
<keyword evidence="2" id="KW-0812">Transmembrane</keyword>
<keyword evidence="2" id="KW-0472">Membrane</keyword>
<feature type="compositionally biased region" description="Low complexity" evidence="1">
    <location>
        <begin position="175"/>
        <end position="197"/>
    </location>
</feature>
<keyword evidence="4" id="KW-1185">Reference proteome</keyword>
<evidence type="ECO:0000313" key="4">
    <source>
        <dbReference type="Proteomes" id="UP000256485"/>
    </source>
</evidence>
<comment type="caution">
    <text evidence="3">The sequence shown here is derived from an EMBL/GenBank/DDBJ whole genome shotgun (WGS) entry which is preliminary data.</text>
</comment>
<dbReference type="Proteomes" id="UP000256485">
    <property type="component" value="Unassembled WGS sequence"/>
</dbReference>
<keyword evidence="2" id="KW-1133">Transmembrane helix</keyword>
<evidence type="ECO:0000256" key="2">
    <source>
        <dbReference type="SAM" id="Phobius"/>
    </source>
</evidence>
<evidence type="ECO:0000313" key="3">
    <source>
        <dbReference type="EMBL" id="REF37944.1"/>
    </source>
</evidence>
<feature type="region of interest" description="Disordered" evidence="1">
    <location>
        <begin position="93"/>
        <end position="130"/>
    </location>
</feature>
<feature type="transmembrane region" description="Helical" evidence="2">
    <location>
        <begin position="140"/>
        <end position="165"/>
    </location>
</feature>
<evidence type="ECO:0000256" key="1">
    <source>
        <dbReference type="SAM" id="MobiDB-lite"/>
    </source>
</evidence>
<dbReference type="AlphaFoldDB" id="A0A3D9VIA2"/>
<accession>A0A3D9VIA2</accession>
<dbReference type="EMBL" id="QTUC01000001">
    <property type="protein sequence ID" value="REF37944.1"/>
    <property type="molecule type" value="Genomic_DNA"/>
</dbReference>
<reference evidence="3 4" key="1">
    <citation type="submission" date="2018-08" db="EMBL/GenBank/DDBJ databases">
        <title>Sequencing the genomes of 1000 actinobacteria strains.</title>
        <authorList>
            <person name="Klenk H.-P."/>
        </authorList>
    </citation>
    <scope>NUCLEOTIDE SEQUENCE [LARGE SCALE GENOMIC DNA]</scope>
    <source>
        <strain evidence="3 4">DSM 22891</strain>
    </source>
</reference>